<dbReference type="InterPro" id="IPR023833">
    <property type="entry name" value="Signal_pept_SipW-depend-type"/>
</dbReference>
<dbReference type="Proteomes" id="UP000316256">
    <property type="component" value="Unassembled WGS sequence"/>
</dbReference>
<keyword evidence="3" id="KW-1185">Reference proteome</keyword>
<dbReference type="RefSeq" id="WP_142098491.1">
    <property type="nucleotide sequence ID" value="NZ_VIGH01000004.1"/>
</dbReference>
<feature type="signal peptide" evidence="1">
    <location>
        <begin position="1"/>
        <end position="26"/>
    </location>
</feature>
<dbReference type="EMBL" id="VIGH01000004">
    <property type="protein sequence ID" value="TQF69064.1"/>
    <property type="molecule type" value="Genomic_DNA"/>
</dbReference>
<feature type="chain" id="PRO_5039698390" evidence="1">
    <location>
        <begin position="27"/>
        <end position="181"/>
    </location>
</feature>
<sequence>MNKQTKGAIAAGAAALLLAGGAGTMAAWNSTQSLGGGTVSSGKLTLSTVAGSTGWKWVNGPQVGQAFNPASDLLVPGDQVAYNAVVAIGAQGKNLSAKLTADAASITGTNGLDTALTNVVTADVDGTSLPTGAGGATVTSAQDNKNVNVHVNFTLPTSVAGTTAQNGTVNLSNFAVTLTQQ</sequence>
<dbReference type="OrthoDB" id="4466954at2"/>
<comment type="caution">
    <text evidence="2">The sequence shown here is derived from an EMBL/GenBank/DDBJ whole genome shotgun (WGS) entry which is preliminary data.</text>
</comment>
<keyword evidence="1" id="KW-0732">Signal</keyword>
<evidence type="ECO:0000313" key="3">
    <source>
        <dbReference type="Proteomes" id="UP000316256"/>
    </source>
</evidence>
<evidence type="ECO:0000313" key="2">
    <source>
        <dbReference type="EMBL" id="TQF69064.1"/>
    </source>
</evidence>
<dbReference type="AlphaFoldDB" id="A0A541B9S2"/>
<organism evidence="2 3">
    <name type="scientific">Rhodococcus spelaei</name>
    <dbReference type="NCBI Taxonomy" id="2546320"/>
    <lineage>
        <taxon>Bacteria</taxon>
        <taxon>Bacillati</taxon>
        <taxon>Actinomycetota</taxon>
        <taxon>Actinomycetes</taxon>
        <taxon>Mycobacteriales</taxon>
        <taxon>Nocardiaceae</taxon>
        <taxon>Rhodococcus</taxon>
    </lineage>
</organism>
<name>A0A541B9S2_9NOCA</name>
<dbReference type="NCBIfam" id="TIGR04089">
    <property type="entry name" value="exp_by_SipW_III"/>
    <property type="match status" value="1"/>
</dbReference>
<accession>A0A541B9S2</accession>
<reference evidence="2 3" key="1">
    <citation type="submission" date="2019-06" db="EMBL/GenBank/DDBJ databases">
        <title>Rhodococcus spaelei sp. nov., isolated from a cave.</title>
        <authorList>
            <person name="Lee S.D."/>
        </authorList>
    </citation>
    <scope>NUCLEOTIDE SEQUENCE [LARGE SCALE GENOMIC DNA]</scope>
    <source>
        <strain evidence="2 3">C9-5</strain>
    </source>
</reference>
<gene>
    <name evidence="2" type="ORF">FK531_09810</name>
</gene>
<dbReference type="InterPro" id="IPR024006">
    <property type="entry name" value="Alt_signal_exp_actinobact"/>
</dbReference>
<protein>
    <submittedName>
        <fullName evidence="2">Alternate-type signal peptide domain-containing protein</fullName>
    </submittedName>
</protein>
<evidence type="ECO:0000256" key="1">
    <source>
        <dbReference type="SAM" id="SignalP"/>
    </source>
</evidence>
<dbReference type="NCBIfam" id="TIGR04088">
    <property type="entry name" value="cognate_SipW"/>
    <property type="match status" value="1"/>
</dbReference>
<proteinExistence type="predicted"/>